<gene>
    <name evidence="2" type="ORF">Q7A36_29335</name>
</gene>
<sequence>MSTPKSKFANLVGQIAQPEPEAAPERVEKVSSPTEVTPPAIEPRTAMTYRPRVVTHERLRKISFETRRSMQELVDEAVEAWLADR</sequence>
<accession>A0ABT9E8N2</accession>
<proteinExistence type="predicted"/>
<dbReference type="Proteomes" id="UP001243009">
    <property type="component" value="Unassembled WGS sequence"/>
</dbReference>
<evidence type="ECO:0000313" key="3">
    <source>
        <dbReference type="Proteomes" id="UP001243009"/>
    </source>
</evidence>
<evidence type="ECO:0000313" key="2">
    <source>
        <dbReference type="EMBL" id="MDO9712482.1"/>
    </source>
</evidence>
<dbReference type="RefSeq" id="WP_305107338.1">
    <property type="nucleotide sequence ID" value="NZ_JAUTWS010000048.1"/>
</dbReference>
<comment type="caution">
    <text evidence="2">The sequence shown here is derived from an EMBL/GenBank/DDBJ whole genome shotgun (WGS) entry which is preliminary data.</text>
</comment>
<name>A0ABT9E8N2_9PROT</name>
<dbReference type="EMBL" id="JAUTWS010000048">
    <property type="protein sequence ID" value="MDO9712482.1"/>
    <property type="molecule type" value="Genomic_DNA"/>
</dbReference>
<protein>
    <submittedName>
        <fullName evidence="2">Uncharacterized protein</fullName>
    </submittedName>
</protein>
<reference evidence="2 3" key="1">
    <citation type="submission" date="2023-08" db="EMBL/GenBank/DDBJ databases">
        <title>The draft genome sequence of Paracraurococcus sp. LOR1-02.</title>
        <authorList>
            <person name="Kingkaew E."/>
            <person name="Tanasupawat S."/>
        </authorList>
    </citation>
    <scope>NUCLEOTIDE SEQUENCE [LARGE SCALE GENOMIC DNA]</scope>
    <source>
        <strain evidence="2 3">LOR1-02</strain>
    </source>
</reference>
<feature type="region of interest" description="Disordered" evidence="1">
    <location>
        <begin position="1"/>
        <end position="47"/>
    </location>
</feature>
<organism evidence="2 3">
    <name type="scientific">Paracraurococcus lichenis</name>
    <dbReference type="NCBI Taxonomy" id="3064888"/>
    <lineage>
        <taxon>Bacteria</taxon>
        <taxon>Pseudomonadati</taxon>
        <taxon>Pseudomonadota</taxon>
        <taxon>Alphaproteobacteria</taxon>
        <taxon>Acetobacterales</taxon>
        <taxon>Roseomonadaceae</taxon>
        <taxon>Paracraurococcus</taxon>
    </lineage>
</organism>
<keyword evidence="3" id="KW-1185">Reference proteome</keyword>
<evidence type="ECO:0000256" key="1">
    <source>
        <dbReference type="SAM" id="MobiDB-lite"/>
    </source>
</evidence>